<dbReference type="PANTHER" id="PTHR43464:SF23">
    <property type="entry name" value="JUVENILE HORMONE ACID O-METHYLTRANSFERASE"/>
    <property type="match status" value="1"/>
</dbReference>
<dbReference type="SUPFAM" id="SSF53335">
    <property type="entry name" value="S-adenosyl-L-methionine-dependent methyltransferases"/>
    <property type="match status" value="1"/>
</dbReference>
<accession>A0A3M2SRH8</accession>
<evidence type="ECO:0000313" key="2">
    <source>
        <dbReference type="EMBL" id="RMJ20149.1"/>
    </source>
</evidence>
<dbReference type="STRING" id="2010991.A0A3M2SRH8"/>
<dbReference type="PANTHER" id="PTHR43464">
    <property type="entry name" value="METHYLTRANSFERASE"/>
    <property type="match status" value="1"/>
</dbReference>
<dbReference type="OrthoDB" id="66144at2759"/>
<proteinExistence type="predicted"/>
<dbReference type="GO" id="GO:0010420">
    <property type="term" value="F:polyprenyldihydroxybenzoate methyltransferase activity"/>
    <property type="evidence" value="ECO:0007669"/>
    <property type="project" value="TreeGrafter"/>
</dbReference>
<evidence type="ECO:0000313" key="3">
    <source>
        <dbReference type="Proteomes" id="UP000277212"/>
    </source>
</evidence>
<name>A0A3M2SRH8_9HYPO</name>
<dbReference type="Proteomes" id="UP000277212">
    <property type="component" value="Unassembled WGS sequence"/>
</dbReference>
<evidence type="ECO:0000259" key="1">
    <source>
        <dbReference type="Pfam" id="PF13649"/>
    </source>
</evidence>
<dbReference type="AlphaFoldDB" id="A0A3M2SRH8"/>
<dbReference type="InterPro" id="IPR029063">
    <property type="entry name" value="SAM-dependent_MTases_sf"/>
</dbReference>
<organism evidence="2 3">
    <name type="scientific">Fusarium kuroshium</name>
    <dbReference type="NCBI Taxonomy" id="2010991"/>
    <lineage>
        <taxon>Eukaryota</taxon>
        <taxon>Fungi</taxon>
        <taxon>Dikarya</taxon>
        <taxon>Ascomycota</taxon>
        <taxon>Pezizomycotina</taxon>
        <taxon>Sordariomycetes</taxon>
        <taxon>Hypocreomycetidae</taxon>
        <taxon>Hypocreales</taxon>
        <taxon>Nectriaceae</taxon>
        <taxon>Fusarium</taxon>
        <taxon>Fusarium solani species complex</taxon>
    </lineage>
</organism>
<dbReference type="Gene3D" id="3.40.50.150">
    <property type="entry name" value="Vaccinia Virus protein VP39"/>
    <property type="match status" value="1"/>
</dbReference>
<dbReference type="InterPro" id="IPR041698">
    <property type="entry name" value="Methyltransf_25"/>
</dbReference>
<sequence>MANLARSLNSSSVAETLATYESWAESYNEDIGKEEYTAPEIASDYVSKHVGPQKITSATILDAGCGTGLVGQHLAKRGVTHLDGIDLSPGMLQVARQTGVYRSLNVEDLSQTLEIPSQSYDVVVCVGTLTQGHVGPGAFDEFLRVVKPGGFIVATVRESVWQKNGYEEKVKALDKEGQVKVLGDKLEVIGTDVRAVFVILQVQ</sequence>
<keyword evidence="3" id="KW-1185">Reference proteome</keyword>
<dbReference type="CDD" id="cd02440">
    <property type="entry name" value="AdoMet_MTases"/>
    <property type="match status" value="1"/>
</dbReference>
<protein>
    <recommendedName>
        <fullName evidence="1">Methyltransferase domain-containing protein</fullName>
    </recommendedName>
</protein>
<reference evidence="2 3" key="1">
    <citation type="submission" date="2017-06" db="EMBL/GenBank/DDBJ databases">
        <title>Comparative genomic analysis of Ambrosia Fusariam Clade fungi.</title>
        <authorList>
            <person name="Stajich J.E."/>
            <person name="Carrillo J."/>
            <person name="Kijimoto T."/>
            <person name="Eskalen A."/>
            <person name="O'Donnell K."/>
            <person name="Kasson M."/>
        </authorList>
    </citation>
    <scope>NUCLEOTIDE SEQUENCE [LARGE SCALE GENOMIC DNA]</scope>
    <source>
        <strain evidence="2">UCR3666</strain>
    </source>
</reference>
<dbReference type="Pfam" id="PF13649">
    <property type="entry name" value="Methyltransf_25"/>
    <property type="match status" value="1"/>
</dbReference>
<dbReference type="EMBL" id="NKUJ01000002">
    <property type="protein sequence ID" value="RMJ20149.1"/>
    <property type="molecule type" value="Genomic_DNA"/>
</dbReference>
<gene>
    <name evidence="2" type="ORF">CDV36_000150</name>
</gene>
<comment type="caution">
    <text evidence="2">The sequence shown here is derived from an EMBL/GenBank/DDBJ whole genome shotgun (WGS) entry which is preliminary data.</text>
</comment>
<feature type="domain" description="Methyltransferase" evidence="1">
    <location>
        <begin position="60"/>
        <end position="150"/>
    </location>
</feature>